<feature type="compositionally biased region" description="Pro residues" evidence="11">
    <location>
        <begin position="23"/>
        <end position="52"/>
    </location>
</feature>
<keyword evidence="8" id="KW-0157">Chromophore</keyword>
<feature type="region of interest" description="Disordered" evidence="11">
    <location>
        <begin position="1"/>
        <end position="79"/>
    </location>
</feature>
<feature type="compositionally biased region" description="Polar residues" evidence="11">
    <location>
        <begin position="1188"/>
        <end position="1197"/>
    </location>
</feature>
<dbReference type="CDD" id="cd00201">
    <property type="entry name" value="WW"/>
    <property type="match status" value="1"/>
</dbReference>
<feature type="compositionally biased region" description="Basic and acidic residues" evidence="11">
    <location>
        <begin position="2000"/>
        <end position="2053"/>
    </location>
</feature>
<dbReference type="OrthoDB" id="2538319at2759"/>
<dbReference type="Proteomes" id="UP000515135">
    <property type="component" value="Unplaced"/>
</dbReference>
<feature type="compositionally biased region" description="Polar residues" evidence="11">
    <location>
        <begin position="460"/>
        <end position="469"/>
    </location>
</feature>
<feature type="region of interest" description="Disordered" evidence="11">
    <location>
        <begin position="1710"/>
        <end position="1790"/>
    </location>
</feature>
<feature type="compositionally biased region" description="Polar residues" evidence="11">
    <location>
        <begin position="521"/>
        <end position="538"/>
    </location>
</feature>
<feature type="compositionally biased region" description="Gly residues" evidence="11">
    <location>
        <begin position="1116"/>
        <end position="1142"/>
    </location>
</feature>
<feature type="compositionally biased region" description="Basic and acidic residues" evidence="11">
    <location>
        <begin position="1966"/>
        <end position="1975"/>
    </location>
</feature>
<dbReference type="GO" id="GO:0007602">
    <property type="term" value="P:phototransduction"/>
    <property type="evidence" value="ECO:0007669"/>
    <property type="project" value="UniProtKB-KW"/>
</dbReference>
<feature type="region of interest" description="Disordered" evidence="11">
    <location>
        <begin position="132"/>
        <end position="153"/>
    </location>
</feature>
<feature type="compositionally biased region" description="Low complexity" evidence="11">
    <location>
        <begin position="851"/>
        <end position="866"/>
    </location>
</feature>
<evidence type="ECO:0000259" key="12">
    <source>
        <dbReference type="PROSITE" id="PS50006"/>
    </source>
</evidence>
<proteinExistence type="inferred from homology"/>
<evidence type="ECO:0000256" key="2">
    <source>
        <dbReference type="ARBA" id="ARBA00008130"/>
    </source>
</evidence>
<dbReference type="InterPro" id="IPR000253">
    <property type="entry name" value="FHA_dom"/>
</dbReference>
<feature type="compositionally biased region" description="Low complexity" evidence="11">
    <location>
        <begin position="1164"/>
        <end position="1180"/>
    </location>
</feature>
<feature type="compositionally biased region" description="Low complexity" evidence="11">
    <location>
        <begin position="1016"/>
        <end position="1041"/>
    </location>
</feature>
<dbReference type="PANTHER" id="PTHR28286:SF2">
    <property type="entry name" value="BACTERIORHODOPSIN _OPSIN, NOPA (EUROFUNG)"/>
    <property type="match status" value="1"/>
</dbReference>
<name>A0A6P5AAG0_BRABE</name>
<feature type="compositionally biased region" description="Polar residues" evidence="11">
    <location>
        <begin position="979"/>
        <end position="996"/>
    </location>
</feature>
<feature type="compositionally biased region" description="Basic and acidic residues" evidence="11">
    <location>
        <begin position="689"/>
        <end position="701"/>
    </location>
</feature>
<dbReference type="GeneID" id="109482108"/>
<dbReference type="PANTHER" id="PTHR28286">
    <property type="match status" value="1"/>
</dbReference>
<feature type="region of interest" description="Disordered" evidence="11">
    <location>
        <begin position="1930"/>
        <end position="1975"/>
    </location>
</feature>
<feature type="region of interest" description="Disordered" evidence="11">
    <location>
        <begin position="342"/>
        <end position="361"/>
    </location>
</feature>
<feature type="region of interest" description="Disordered" evidence="11">
    <location>
        <begin position="558"/>
        <end position="928"/>
    </location>
</feature>
<dbReference type="FunFam" id="2.20.70.10:FF:000036">
    <property type="entry name" value="Phosphorylated CTD-interacting factor 1"/>
    <property type="match status" value="1"/>
</dbReference>
<comment type="subcellular location">
    <subcellularLocation>
        <location evidence="1">Membrane</location>
        <topology evidence="1">Multi-pass membrane protein</topology>
    </subcellularLocation>
</comment>
<feature type="compositionally biased region" description="Low complexity" evidence="11">
    <location>
        <begin position="709"/>
        <end position="723"/>
    </location>
</feature>
<feature type="domain" description="FHA" evidence="12">
    <location>
        <begin position="176"/>
        <end position="233"/>
    </location>
</feature>
<dbReference type="SUPFAM" id="SSF49879">
    <property type="entry name" value="SMAD/FHA domain"/>
    <property type="match status" value="1"/>
</dbReference>
<keyword evidence="7" id="KW-1133">Transmembrane helix</keyword>
<feature type="compositionally biased region" description="Polar residues" evidence="11">
    <location>
        <begin position="1774"/>
        <end position="1790"/>
    </location>
</feature>
<sequence>MSAYDYGDVCDMDISDSEDSPGPMMPSDPGGSPPPLPTGPPPRQSQPPPPPVQEITARQGGNTGAGTGPGNFSKPAGWSDLPKELMKLGWRKLWSKQKQRPYFFNKKTKKATWKMPEIPQKDSSAISSLIDAYGSSDEEEEEGRQSKRKGKAVAAPPEMLRLVVLQSTAVRSGTLFTTGRGNANIGRLNQPITIQEVAVSKVHSEIQYNEKTHQFMVRDVGSMNGTFLNGTRLAQPKKVSGPFPISHGDELKVGNTVMQAHVHPGNDSCFDCRQLTDVLLGSRKEEMVRERPRMDYSGQEYGAAPPTWEAASVQGYRGNAGEEDPAESLKRQVQQALDALKAPPEVPPSAPTFEPQQASAPDMSSVLGLLKSTGTPSSQGSSLQQSIQHVLDAANFVPPGVPTSEDVLQLQQEAKPQAHHVPPSLPPDAESDPLKQAVLQALNAGSKNAPAEPPADPNPSLQQGSQLQTLPAGMSSDLPKPLLEDISLQDSIRKALEAIKSVPGLLPQVLPAGIGQEKDSVTQVEQYSQLQPEQSAQTLEHEKRDVQPGVQHMFPKENTAPEVTHSKPSPTQQPLLKKEAKPAKVVQSPPAPSNKDMPLQQPLLHEVETTSKSGLPPVSKDMLIEQQSSILEAVSKTVPEVSQPSAPPTKPPHSILKKPVPQPADQDIFPSQAKKENKSKFQSPATKPVPKEPPSHKEEKILQPPVPSSPSTASSSVESTPVTRVDSAPKVQTILRKPTIAPKVKPATSNIDGPPEVKPAPTTAALPPPLPKVNAAPEVNLPPLPPTDQDDRVKPAPPAAQPAAQPTPDADFPPLPPCDQDLRVHPPPLPPPSSAAPPPPPTTSAPPQQTPYPSWTSDTPATSTAQPPAPPPAPPPFDITKPPPPPPPPPSDDETQPPPPPADTAPQPPPPPVSTAATSAMYQPYYDPGTGMYSQAYMQQYPPPSMGGYDWAAAAQWYSQAMAYSQGYMPNMDTTSWAGTGWQDNSSSANWQTDVSQENKDGMPADNQMGGPPDNQMPNNQMGGQQGNNQMGGQQGNNQMGGPPGNQMGGPPGNQMGGPPGNQMGGPPGNQMGGLQGNNQMGGPPGNQMGGPPGNQMGGPPGNQMGGLQGNNQMGGPRGNQMGGPPGNQMGGPPGNQMGGLQGNNQMGGPPGNQMGGPPGNQMGGPNNQMGMPGNNQMGMHQGGQNVGPGNNWQNRGRPTDWAGPGGFQDSGEGGWTDNDGPWQRNQGGRRPGQEKGPKRGILKRKNQHDDSTISANETPLGPPPAKLAGRFGGADPGGRPAPFPPGPPDTAPEGQETFGSVQAGPSDDNMDQMWNDFDNEVTVLEQQLIAQGIKKKPGDKQDQPNLPDTRELVIQSLVQMGMPTPTEEAIQNVLQNSALVKQIQQIYIASTAAAAGKDAAKPTQEPPVPVEASIEEREAAIELLMKLKQPITDESIEKILQDAEVMQYIRLQVEKKRALEEAKQAVAAKKGASLVDVDYRRRPAHEEDYRRTPPIPDRPGDYRRMAPGMRPEDPGYGYERMRPHEGPPWGRGRPPPPRGREGDMGLRDEFDREEKAEKAEAPGSRRGSFFKPVEAAKRDTVAALYNIDKEKVKGFSTKLLEALKGAREKLGEGKEEKDDHFSKQLTVAFTDLKLQEEMQSLFHSCHQSQDSKEQSQDANGDSLQSTQVSSTSEQSADSQGNLGITQQAIVAFTQALTPHLNLPALLTGQVAQDESTCKSDTKEGEGNKEKTDSGDSQEEDDKKETSEGESLGQTEESDKAKEDPSNENKETQDSTGDSETQTQSDTAISEAAVQSFTSKLIEQLCVLNKELDSKASEDLVKPGPSGEGHRGGHEGRFPPERDPYYQDRWYAPGHERFGRRDPEWDAYYRDNYYREQYYRERELYYRERGARYSELDQPYGRGRLPGDEPKYAREWEEYERRRALVRRGNPLLDRRYEDHSRSMSPAAGRAAGSPALGQRSLSKSPVRELQRRLGGEETRGSLTFEVFEYITEFDKVGKEGDRRRMDGDKDRRSEERRSRERSDSRNRDRGRSPSSDKSKSPKEDDKPKEHSFAFKRQQLKRRAMQFLQEYVREKGHSISVVVLNTVTQNEEFLLEFCDFQDGIMKKSQFYQRVQDYVELADIKMSLSKKGKKFSSLARDADVEDIPEKTFGQPPMQIPGEKKPDNADSDSESESEIDSLRRQKQQLFQKRSNMIKELSRLRDRLDRSLDGEEKAELGTQILEKETDLQNVKAEIAKIAEAMQEKER</sequence>
<feature type="compositionally biased region" description="Acidic residues" evidence="11">
    <location>
        <begin position="2167"/>
        <end position="2177"/>
    </location>
</feature>
<dbReference type="SMART" id="SM00240">
    <property type="entry name" value="FHA"/>
    <property type="match status" value="1"/>
</dbReference>
<keyword evidence="9" id="KW-0472">Membrane</keyword>
<feature type="compositionally biased region" description="Gly residues" evidence="11">
    <location>
        <begin position="1149"/>
        <end position="1163"/>
    </location>
</feature>
<dbReference type="GO" id="GO:0005886">
    <property type="term" value="C:plasma membrane"/>
    <property type="evidence" value="ECO:0007669"/>
    <property type="project" value="TreeGrafter"/>
</dbReference>
<feature type="compositionally biased region" description="Low complexity" evidence="11">
    <location>
        <begin position="377"/>
        <end position="386"/>
    </location>
</feature>
<feature type="region of interest" description="Disordered" evidence="11">
    <location>
        <begin position="446"/>
        <end position="478"/>
    </location>
</feature>
<evidence type="ECO:0000256" key="3">
    <source>
        <dbReference type="ARBA" id="ARBA00022543"/>
    </source>
</evidence>
<keyword evidence="3" id="KW-0600">Photoreceptor protein</keyword>
<dbReference type="KEGG" id="bbel:109482108"/>
<evidence type="ECO:0000256" key="10">
    <source>
        <dbReference type="ARBA" id="ARBA00023170"/>
    </source>
</evidence>
<feature type="compositionally biased region" description="Basic and acidic residues" evidence="11">
    <location>
        <begin position="1828"/>
        <end position="1846"/>
    </location>
</feature>
<feature type="compositionally biased region" description="Gly residues" evidence="11">
    <location>
        <begin position="1042"/>
        <end position="1076"/>
    </location>
</feature>
<keyword evidence="5" id="KW-0812">Transmembrane</keyword>
<feature type="region of interest" description="Disordered" evidence="11">
    <location>
        <begin position="1643"/>
        <end position="1680"/>
    </location>
</feature>
<evidence type="ECO:0000256" key="1">
    <source>
        <dbReference type="ARBA" id="ARBA00004141"/>
    </source>
</evidence>
<feature type="compositionally biased region" description="Low complexity" evidence="11">
    <location>
        <begin position="1943"/>
        <end position="1956"/>
    </location>
</feature>
<evidence type="ECO:0000313" key="15">
    <source>
        <dbReference type="RefSeq" id="XP_019640352.1"/>
    </source>
</evidence>
<dbReference type="PROSITE" id="PS50020">
    <property type="entry name" value="WW_DOMAIN_2"/>
    <property type="match status" value="1"/>
</dbReference>
<evidence type="ECO:0000259" key="13">
    <source>
        <dbReference type="PROSITE" id="PS50020"/>
    </source>
</evidence>
<evidence type="ECO:0000256" key="8">
    <source>
        <dbReference type="ARBA" id="ARBA00022991"/>
    </source>
</evidence>
<feature type="compositionally biased region" description="Basic and acidic residues" evidence="11">
    <location>
        <begin position="1933"/>
        <end position="1942"/>
    </location>
</feature>
<feature type="region of interest" description="Disordered" evidence="11">
    <location>
        <begin position="979"/>
        <end position="1314"/>
    </location>
</feature>
<accession>A0A6P5AAG0</accession>
<evidence type="ECO:0000256" key="6">
    <source>
        <dbReference type="ARBA" id="ARBA00022925"/>
    </source>
</evidence>
<feature type="compositionally biased region" description="Gly residues" evidence="11">
    <location>
        <begin position="1083"/>
        <end position="1109"/>
    </location>
</feature>
<feature type="region of interest" description="Disordered" evidence="11">
    <location>
        <begin position="2145"/>
        <end position="2183"/>
    </location>
</feature>
<feature type="compositionally biased region" description="Low complexity" evidence="11">
    <location>
        <begin position="1663"/>
        <end position="1676"/>
    </location>
</feature>
<evidence type="ECO:0000256" key="7">
    <source>
        <dbReference type="ARBA" id="ARBA00022989"/>
    </source>
</evidence>
<feature type="region of interest" description="Disordered" evidence="11">
    <location>
        <begin position="2000"/>
        <end position="2056"/>
    </location>
</feature>
<feature type="compositionally biased region" description="Pro residues" evidence="11">
    <location>
        <begin position="1280"/>
        <end position="1291"/>
    </location>
</feature>
<evidence type="ECO:0000256" key="9">
    <source>
        <dbReference type="ARBA" id="ARBA00023136"/>
    </source>
</evidence>
<feature type="compositionally biased region" description="Basic and acidic residues" evidence="11">
    <location>
        <begin position="1716"/>
        <end position="1734"/>
    </location>
</feature>
<feature type="domain" description="WW" evidence="13">
    <location>
        <begin position="84"/>
        <end position="118"/>
    </location>
</feature>
<organism evidence="14 15">
    <name type="scientific">Branchiostoma belcheri</name>
    <name type="common">Amphioxus</name>
    <dbReference type="NCBI Taxonomy" id="7741"/>
    <lineage>
        <taxon>Eukaryota</taxon>
        <taxon>Metazoa</taxon>
        <taxon>Chordata</taxon>
        <taxon>Cephalochordata</taxon>
        <taxon>Leptocardii</taxon>
        <taxon>Amphioxiformes</taxon>
        <taxon>Branchiostomatidae</taxon>
        <taxon>Branchiostoma</taxon>
    </lineage>
</organism>
<dbReference type="InterPro" id="IPR008984">
    <property type="entry name" value="SMAD_FHA_dom_sf"/>
</dbReference>
<dbReference type="RefSeq" id="XP_019640352.1">
    <property type="nucleotide sequence ID" value="XM_019784793.1"/>
</dbReference>
<dbReference type="SMART" id="SM00456">
    <property type="entry name" value="WW"/>
    <property type="match status" value="1"/>
</dbReference>
<feature type="region of interest" description="Disordered" evidence="11">
    <location>
        <begin position="1485"/>
        <end position="1574"/>
    </location>
</feature>
<reference evidence="15" key="1">
    <citation type="submission" date="2025-08" db="UniProtKB">
        <authorList>
            <consortium name="RefSeq"/>
        </authorList>
    </citation>
    <scope>IDENTIFICATION</scope>
    <source>
        <tissue evidence="15">Gonad</tissue>
    </source>
</reference>
<feature type="compositionally biased region" description="Basic and acidic residues" evidence="11">
    <location>
        <begin position="1757"/>
        <end position="1773"/>
    </location>
</feature>
<feature type="region of interest" description="Disordered" evidence="11">
    <location>
        <begin position="520"/>
        <end position="543"/>
    </location>
</feature>
<dbReference type="Pfam" id="PF00397">
    <property type="entry name" value="WW"/>
    <property type="match status" value="1"/>
</dbReference>
<feature type="compositionally biased region" description="Low complexity" evidence="11">
    <location>
        <begin position="801"/>
        <end position="810"/>
    </location>
</feature>
<evidence type="ECO:0000256" key="11">
    <source>
        <dbReference type="SAM" id="MobiDB-lite"/>
    </source>
</evidence>
<keyword evidence="6" id="KW-0681">Retinal protein</keyword>
<evidence type="ECO:0000256" key="5">
    <source>
        <dbReference type="ARBA" id="ARBA00022692"/>
    </source>
</evidence>
<feature type="region of interest" description="Disordered" evidence="11">
    <location>
        <begin position="1813"/>
        <end position="1846"/>
    </location>
</feature>
<dbReference type="PROSITE" id="PS50006">
    <property type="entry name" value="FHA_DOMAIN"/>
    <property type="match status" value="1"/>
</dbReference>
<gene>
    <name evidence="15" type="primary">LOC109482108</name>
</gene>
<feature type="compositionally biased region" description="Pro residues" evidence="11">
    <location>
        <begin position="867"/>
        <end position="913"/>
    </location>
</feature>
<keyword evidence="14" id="KW-1185">Reference proteome</keyword>
<feature type="compositionally biased region" description="Basic and acidic residues" evidence="11">
    <location>
        <begin position="1539"/>
        <end position="1561"/>
    </location>
</feature>
<dbReference type="Gene3D" id="2.60.200.20">
    <property type="match status" value="1"/>
</dbReference>
<dbReference type="Pfam" id="PF00498">
    <property type="entry name" value="FHA"/>
    <property type="match status" value="1"/>
</dbReference>
<dbReference type="InterPro" id="IPR001425">
    <property type="entry name" value="Arc/bac/fun_rhodopsins"/>
</dbReference>
<keyword evidence="10" id="KW-0675">Receptor</keyword>
<dbReference type="GO" id="GO:0009881">
    <property type="term" value="F:photoreceptor activity"/>
    <property type="evidence" value="ECO:0007669"/>
    <property type="project" value="UniProtKB-KW"/>
</dbReference>
<feature type="compositionally biased region" description="Gly residues" evidence="11">
    <location>
        <begin position="1204"/>
        <end position="1215"/>
    </location>
</feature>
<evidence type="ECO:0000256" key="4">
    <source>
        <dbReference type="ARBA" id="ARBA00022606"/>
    </source>
</evidence>
<feature type="region of interest" description="Disordered" evidence="11">
    <location>
        <begin position="412"/>
        <end position="431"/>
    </location>
</feature>
<comment type="similarity">
    <text evidence="2">Belongs to the archaeal/bacterial/fungal opsin family.</text>
</comment>
<feature type="region of interest" description="Disordered" evidence="11">
    <location>
        <begin position="367"/>
        <end position="386"/>
    </location>
</feature>
<protein>
    <submittedName>
        <fullName evidence="15">Uncharacterized protein LOC109482108 isoform X1</fullName>
    </submittedName>
</protein>
<feature type="compositionally biased region" description="Acidic residues" evidence="11">
    <location>
        <begin position="8"/>
        <end position="19"/>
    </location>
</feature>
<dbReference type="InterPro" id="IPR001202">
    <property type="entry name" value="WW_dom"/>
</dbReference>
<feature type="compositionally biased region" description="Pro residues" evidence="11">
    <location>
        <begin position="825"/>
        <end position="850"/>
    </location>
</feature>
<evidence type="ECO:0000313" key="14">
    <source>
        <dbReference type="Proteomes" id="UP000515135"/>
    </source>
</evidence>
<dbReference type="Gene3D" id="2.20.70.10">
    <property type="match status" value="1"/>
</dbReference>
<keyword evidence="4" id="KW-0716">Sensory transduction</keyword>